<feature type="region of interest" description="Disordered" evidence="1">
    <location>
        <begin position="36"/>
        <end position="55"/>
    </location>
</feature>
<dbReference type="VEuPathDB" id="FungiDB:PC110_g2062"/>
<dbReference type="Proteomes" id="UP000774804">
    <property type="component" value="Unassembled WGS sequence"/>
</dbReference>
<evidence type="ECO:0000313" key="2">
    <source>
        <dbReference type="EMBL" id="KAG2866194.1"/>
    </source>
</evidence>
<accession>A0A329T0C9</accession>
<name>A0A329T0C9_9STRA</name>
<dbReference type="OrthoDB" id="90810at2759"/>
<evidence type="ECO:0000256" key="1">
    <source>
        <dbReference type="SAM" id="MobiDB-lite"/>
    </source>
</evidence>
<evidence type="ECO:0000313" key="4">
    <source>
        <dbReference type="EMBL" id="KAG2947365.1"/>
    </source>
</evidence>
<keyword evidence="9" id="KW-1185">Reference proteome</keyword>
<evidence type="ECO:0000313" key="9">
    <source>
        <dbReference type="Proteomes" id="UP000251314"/>
    </source>
</evidence>
<dbReference type="EMBL" id="RCMI01000058">
    <property type="protein sequence ID" value="KAG2938923.1"/>
    <property type="molecule type" value="Genomic_DNA"/>
</dbReference>
<dbReference type="AlphaFoldDB" id="A0A329T0C9"/>
<reference evidence="2" key="2">
    <citation type="submission" date="2018-10" db="EMBL/GenBank/DDBJ databases">
        <title>Effector identification in a new, highly contiguous assembly of the strawberry crown rot pathogen Phytophthora cactorum.</title>
        <authorList>
            <person name="Armitage A.D."/>
            <person name="Nellist C.F."/>
            <person name="Bates H."/>
            <person name="Vickerstaff R.J."/>
            <person name="Harrison R.J."/>
        </authorList>
    </citation>
    <scope>NUCLEOTIDE SEQUENCE</scope>
    <source>
        <strain evidence="2">15-7</strain>
        <strain evidence="3">4032</strain>
        <strain evidence="4">4040</strain>
        <strain evidence="5">P415</strain>
        <strain evidence="6">P421</strain>
    </source>
</reference>
<dbReference type="EMBL" id="MJFZ01000025">
    <property type="protein sequence ID" value="RAW41778.1"/>
    <property type="molecule type" value="Genomic_DNA"/>
</dbReference>
<dbReference type="Proteomes" id="UP000688947">
    <property type="component" value="Unassembled WGS sequence"/>
</dbReference>
<evidence type="ECO:0000313" key="8">
    <source>
        <dbReference type="EMBL" id="RAW41778.1"/>
    </source>
</evidence>
<comment type="caution">
    <text evidence="8">The sequence shown here is derived from an EMBL/GenBank/DDBJ whole genome shotgun (WGS) entry which is preliminary data.</text>
</comment>
<evidence type="ECO:0000313" key="7">
    <source>
        <dbReference type="EMBL" id="KAG6972311.1"/>
    </source>
</evidence>
<sequence>MLPGAKLLKCQPGRNLLKHLFKCPHPSEPQRIQWVRFGEPAPPRRKGKRPTGATQDSVMTEALQLLPQPMLPFHFVDNISVDRKDHYQALVTIGFYAVGLSFRSIEMPRFRKALTILQPEMERYLPSRKVLARRRLTAEYERELGEVIARLRDELTIALVSDG</sequence>
<dbReference type="Proteomes" id="UP000736787">
    <property type="component" value="Unassembled WGS sequence"/>
</dbReference>
<evidence type="ECO:0000313" key="6">
    <source>
        <dbReference type="EMBL" id="KAG3224590.1"/>
    </source>
</evidence>
<dbReference type="EMBL" id="JAENGZ010000037">
    <property type="protein sequence ID" value="KAG6972311.1"/>
    <property type="molecule type" value="Genomic_DNA"/>
</dbReference>
<evidence type="ECO:0000313" key="5">
    <source>
        <dbReference type="EMBL" id="KAG2989743.1"/>
    </source>
</evidence>
<evidence type="ECO:0000313" key="3">
    <source>
        <dbReference type="EMBL" id="KAG2938923.1"/>
    </source>
</evidence>
<dbReference type="Proteomes" id="UP000251314">
    <property type="component" value="Unassembled WGS sequence"/>
</dbReference>
<reference evidence="8 9" key="1">
    <citation type="submission" date="2018-01" db="EMBL/GenBank/DDBJ databases">
        <title>Draft genome of the strawberry crown rot pathogen Phytophthora cactorum.</title>
        <authorList>
            <person name="Armitage A.D."/>
            <person name="Lysoe E."/>
            <person name="Nellist C.F."/>
            <person name="Harrison R.J."/>
            <person name="Brurberg M.B."/>
        </authorList>
    </citation>
    <scope>NUCLEOTIDE SEQUENCE [LARGE SCALE GENOMIC DNA]</scope>
    <source>
        <strain evidence="8 9">10300</strain>
    </source>
</reference>
<dbReference type="Proteomes" id="UP000697107">
    <property type="component" value="Unassembled WGS sequence"/>
</dbReference>
<dbReference type="Proteomes" id="UP000735874">
    <property type="component" value="Unassembled WGS sequence"/>
</dbReference>
<dbReference type="EMBL" id="RCMV01000107">
    <property type="protein sequence ID" value="KAG3224590.1"/>
    <property type="molecule type" value="Genomic_DNA"/>
</dbReference>
<proteinExistence type="predicted"/>
<reference evidence="7" key="3">
    <citation type="submission" date="2021-01" db="EMBL/GenBank/DDBJ databases">
        <title>Phytophthora aleatoria, a newly-described species from Pinus radiata is distinct from Phytophthora cactorum isolates based on comparative genomics.</title>
        <authorList>
            <person name="Mcdougal R."/>
            <person name="Panda P."/>
            <person name="Williams N."/>
            <person name="Studholme D.J."/>
        </authorList>
    </citation>
    <scope>NUCLEOTIDE SEQUENCE</scope>
    <source>
        <strain evidence="7">NZFS 3830</strain>
    </source>
</reference>
<organism evidence="8 9">
    <name type="scientific">Phytophthora cactorum</name>
    <dbReference type="NCBI Taxonomy" id="29920"/>
    <lineage>
        <taxon>Eukaryota</taxon>
        <taxon>Sar</taxon>
        <taxon>Stramenopiles</taxon>
        <taxon>Oomycota</taxon>
        <taxon>Peronosporomycetes</taxon>
        <taxon>Peronosporales</taxon>
        <taxon>Peronosporaceae</taxon>
        <taxon>Phytophthora</taxon>
    </lineage>
</organism>
<dbReference type="Proteomes" id="UP000760860">
    <property type="component" value="Unassembled WGS sequence"/>
</dbReference>
<dbReference type="EMBL" id="RCMK01000134">
    <property type="protein sequence ID" value="KAG2947365.1"/>
    <property type="molecule type" value="Genomic_DNA"/>
</dbReference>
<protein>
    <submittedName>
        <fullName evidence="8">Uncharacterized protein</fullName>
    </submittedName>
</protein>
<gene>
    <name evidence="7" type="ORF">JG687_00001538</name>
    <name evidence="8" type="ORF">PC110_g2062</name>
    <name evidence="2" type="ORF">PC113_g3044</name>
    <name evidence="3" type="ORF">PC115_g3488</name>
    <name evidence="4" type="ORF">PC117_g6874</name>
    <name evidence="5" type="ORF">PC118_g5989</name>
    <name evidence="6" type="ORF">PC129_g4761</name>
</gene>
<dbReference type="EMBL" id="RCMG01000044">
    <property type="protein sequence ID" value="KAG2866194.1"/>
    <property type="molecule type" value="Genomic_DNA"/>
</dbReference>
<dbReference type="EMBL" id="RCML01000128">
    <property type="protein sequence ID" value="KAG2989743.1"/>
    <property type="molecule type" value="Genomic_DNA"/>
</dbReference>